<protein>
    <recommendedName>
        <fullName evidence="2">Ricin B lectin domain-containing protein</fullName>
    </recommendedName>
</protein>
<dbReference type="GO" id="GO:0005975">
    <property type="term" value="P:carbohydrate metabolic process"/>
    <property type="evidence" value="ECO:0007669"/>
    <property type="project" value="InterPro"/>
</dbReference>
<dbReference type="eggNOG" id="COG4833">
    <property type="taxonomic scope" value="Bacteria"/>
</dbReference>
<dbReference type="CDD" id="cd00161">
    <property type="entry name" value="beta-trefoil_Ricin-like"/>
    <property type="match status" value="1"/>
</dbReference>
<evidence type="ECO:0000256" key="1">
    <source>
        <dbReference type="SAM" id="SignalP"/>
    </source>
</evidence>
<dbReference type="Pfam" id="PF14200">
    <property type="entry name" value="RicinB_lectin_2"/>
    <property type="match status" value="1"/>
</dbReference>
<proteinExistence type="predicted"/>
<dbReference type="InterPro" id="IPR008928">
    <property type="entry name" value="6-hairpin_glycosidase_sf"/>
</dbReference>
<sequence>MGSIRMRHLKKFTATVLMAASVPALAGNDRADASFDGYNRAFLVKSGGQTFYKKSINDGRYDETFLAALDIQVAEDAYERTGRPDQKALINDLCKTFLVNYPPNWSWNGWNDDIGWFALALVRGYQITGNTEFLNAAKSGFDMAWARGWNTQYNGGGIWEEQPYSGNDPRKEPLSNDSLGKVAVLLYQSTYDRWYLDRATQIYDWVTSHLYDANSGQVYTAVYPDGRLIKDAQAYNQGTFADYAHLLYLTTGNARYYNDAKKAIDYVRNNLTTNGIITTNRTDLDTWADEVARAVGHYARDTRQWDNYYPWMVQNADAIWNNRRTDYNLTWNAWAQKTPSDNTLKTPKHDSAVAWLQYTPVAKPNAIGGIHAIVSKPTGLAIDNGGKNGDGAGIIQWGLNYGQNQKWLFTQNDDSSWNIVSLSSFKALDVPAGNTANDTQLIQWFPNRNDNQRWWVDVQADGSYKIWNKATGGVLDSSNATTNGYKLVQWGWNGGEAQRWYLK</sequence>
<dbReference type="PROSITE" id="PS50231">
    <property type="entry name" value="RICIN_B_LECTIN"/>
    <property type="match status" value="1"/>
</dbReference>
<feature type="chain" id="PRO_5004554212" description="Ricin B lectin domain-containing protein" evidence="1">
    <location>
        <begin position="27"/>
        <end position="503"/>
    </location>
</feature>
<keyword evidence="1" id="KW-0732">Signal</keyword>
<dbReference type="Gene3D" id="2.80.10.50">
    <property type="match status" value="1"/>
</dbReference>
<dbReference type="PANTHER" id="PTHR47791">
    <property type="entry name" value="MEIOTICALLY UP-REGULATED GENE 191 PROTEIN"/>
    <property type="match status" value="1"/>
</dbReference>
<dbReference type="Proteomes" id="UP000011682">
    <property type="component" value="Unassembled WGS sequence"/>
</dbReference>
<comment type="caution">
    <text evidence="3">The sequence shown here is derived from an EMBL/GenBank/DDBJ whole genome shotgun (WGS) entry which is preliminary data.</text>
</comment>
<feature type="domain" description="Ricin B lectin" evidence="2">
    <location>
        <begin position="404"/>
        <end position="490"/>
    </location>
</feature>
<dbReference type="SUPFAM" id="SSF48208">
    <property type="entry name" value="Six-hairpin glycosidases"/>
    <property type="match status" value="1"/>
</dbReference>
<reference evidence="3" key="1">
    <citation type="submission" date="2013-05" db="EMBL/GenBank/DDBJ databases">
        <title>Genome assembly of Cystobacter fuscus DSM 2262.</title>
        <authorList>
            <person name="Sharma G."/>
            <person name="Khatri I."/>
            <person name="Kaur C."/>
            <person name="Mayilraj S."/>
            <person name="Subramanian S."/>
        </authorList>
    </citation>
    <scope>NUCLEOTIDE SEQUENCE [LARGE SCALE GENOMIC DNA]</scope>
    <source>
        <strain evidence="3">DSM 2262</strain>
    </source>
</reference>
<accession>S9PDB9</accession>
<organism evidence="3 4">
    <name type="scientific">Cystobacter fuscus (strain ATCC 25194 / DSM 2262 / NBRC 100088 / M29)</name>
    <dbReference type="NCBI Taxonomy" id="1242864"/>
    <lineage>
        <taxon>Bacteria</taxon>
        <taxon>Pseudomonadati</taxon>
        <taxon>Myxococcota</taxon>
        <taxon>Myxococcia</taxon>
        <taxon>Myxococcales</taxon>
        <taxon>Cystobacterineae</taxon>
        <taxon>Archangiaceae</taxon>
        <taxon>Cystobacter</taxon>
    </lineage>
</organism>
<keyword evidence="4" id="KW-1185">Reference proteome</keyword>
<evidence type="ECO:0000313" key="4">
    <source>
        <dbReference type="Proteomes" id="UP000011682"/>
    </source>
</evidence>
<dbReference type="AlphaFoldDB" id="S9PDB9"/>
<feature type="signal peptide" evidence="1">
    <location>
        <begin position="1"/>
        <end position="26"/>
    </location>
</feature>
<dbReference type="Gene3D" id="1.50.10.20">
    <property type="match status" value="1"/>
</dbReference>
<dbReference type="InterPro" id="IPR053169">
    <property type="entry name" value="MUG_Protein"/>
</dbReference>
<evidence type="ECO:0000313" key="3">
    <source>
        <dbReference type="EMBL" id="EPX60297.1"/>
    </source>
</evidence>
<gene>
    <name evidence="3" type="ORF">D187_002383</name>
</gene>
<dbReference type="SUPFAM" id="SSF50370">
    <property type="entry name" value="Ricin B-like lectins"/>
    <property type="match status" value="1"/>
</dbReference>
<dbReference type="EMBL" id="ANAH02000014">
    <property type="protein sequence ID" value="EPX60297.1"/>
    <property type="molecule type" value="Genomic_DNA"/>
</dbReference>
<name>S9PDB9_CYSF2</name>
<dbReference type="InterPro" id="IPR000772">
    <property type="entry name" value="Ricin_B_lectin"/>
</dbReference>
<dbReference type="InterPro" id="IPR035992">
    <property type="entry name" value="Ricin_B-like_lectins"/>
</dbReference>
<evidence type="ECO:0000259" key="2">
    <source>
        <dbReference type="Pfam" id="PF14200"/>
    </source>
</evidence>
<dbReference type="Pfam" id="PF03663">
    <property type="entry name" value="Glyco_hydro_76"/>
    <property type="match status" value="1"/>
</dbReference>
<dbReference type="InterPro" id="IPR005198">
    <property type="entry name" value="Glyco_hydro_76"/>
</dbReference>
<dbReference type="PANTHER" id="PTHR47791:SF3">
    <property type="entry name" value="MEIOTICALLY UP-REGULATED GENE 191 PROTEIN"/>
    <property type="match status" value="1"/>
</dbReference>